<gene>
    <name evidence="7" type="ORF">ACFQ03_22900</name>
</gene>
<dbReference type="SUPFAM" id="SSF109635">
    <property type="entry name" value="DnaK suppressor protein DksA, alpha-hairpin domain"/>
    <property type="match status" value="1"/>
</dbReference>
<evidence type="ECO:0000313" key="8">
    <source>
        <dbReference type="Proteomes" id="UP001597120"/>
    </source>
</evidence>
<keyword evidence="8" id="KW-1185">Reference proteome</keyword>
<dbReference type="Gene3D" id="1.20.120.910">
    <property type="entry name" value="DksA, coiled-coil domain"/>
    <property type="match status" value="1"/>
</dbReference>
<keyword evidence="3" id="KW-0862">Zinc</keyword>
<comment type="caution">
    <text evidence="4">Lacks conserved residue(s) required for the propagation of feature annotation.</text>
</comment>
<keyword evidence="1" id="KW-0479">Metal-binding</keyword>
<dbReference type="SUPFAM" id="SSF57716">
    <property type="entry name" value="Glucocorticoid receptor-like (DNA-binding domain)"/>
    <property type="match status" value="1"/>
</dbReference>
<comment type="caution">
    <text evidence="7">The sequence shown here is derived from an EMBL/GenBank/DDBJ whole genome shotgun (WGS) entry which is preliminary data.</text>
</comment>
<evidence type="ECO:0000256" key="2">
    <source>
        <dbReference type="ARBA" id="ARBA00022771"/>
    </source>
</evidence>
<dbReference type="InterPro" id="IPR037187">
    <property type="entry name" value="DnaK_N"/>
</dbReference>
<dbReference type="PANTHER" id="PTHR33823">
    <property type="entry name" value="RNA POLYMERASE-BINDING TRANSCRIPTION FACTOR DKSA-RELATED"/>
    <property type="match status" value="1"/>
</dbReference>
<dbReference type="PROSITE" id="PS51128">
    <property type="entry name" value="ZF_DKSA_2"/>
    <property type="match status" value="1"/>
</dbReference>
<proteinExistence type="predicted"/>
<dbReference type="NCBIfam" id="TIGR02890">
    <property type="entry name" value="bacill_yteA"/>
    <property type="match status" value="1"/>
</dbReference>
<evidence type="ECO:0000256" key="5">
    <source>
        <dbReference type="SAM" id="Coils"/>
    </source>
</evidence>
<feature type="coiled-coil region" evidence="5">
    <location>
        <begin position="2"/>
        <end position="29"/>
    </location>
</feature>
<dbReference type="InterPro" id="IPR000962">
    <property type="entry name" value="Znf_DskA_TraR"/>
</dbReference>
<dbReference type="RefSeq" id="WP_379291239.1">
    <property type="nucleotide sequence ID" value="NZ_JBHTIU010000095.1"/>
</dbReference>
<organism evidence="7 8">
    <name type="scientific">Paenibacillus residui</name>
    <dbReference type="NCBI Taxonomy" id="629724"/>
    <lineage>
        <taxon>Bacteria</taxon>
        <taxon>Bacillati</taxon>
        <taxon>Bacillota</taxon>
        <taxon>Bacilli</taxon>
        <taxon>Bacillales</taxon>
        <taxon>Paenibacillaceae</taxon>
        <taxon>Paenibacillus</taxon>
    </lineage>
</organism>
<keyword evidence="5" id="KW-0175">Coiled coil</keyword>
<dbReference type="InterPro" id="IPR014240">
    <property type="entry name" value="YteA"/>
</dbReference>
<evidence type="ECO:0000259" key="6">
    <source>
        <dbReference type="Pfam" id="PF01258"/>
    </source>
</evidence>
<protein>
    <submittedName>
        <fullName evidence="7">TraR/DksA C4-type zinc finger protein</fullName>
    </submittedName>
</protein>
<name>A0ABW3DET7_9BACL</name>
<feature type="domain" description="Zinc finger DksA/TraR C4-type" evidence="6">
    <location>
        <begin position="90"/>
        <end position="117"/>
    </location>
</feature>
<dbReference type="Pfam" id="PF01258">
    <property type="entry name" value="zf-dskA_traR"/>
    <property type="match status" value="1"/>
</dbReference>
<evidence type="ECO:0000256" key="3">
    <source>
        <dbReference type="ARBA" id="ARBA00022833"/>
    </source>
</evidence>
<dbReference type="Proteomes" id="UP001597120">
    <property type="component" value="Unassembled WGS sequence"/>
</dbReference>
<keyword evidence="2" id="KW-0863">Zinc-finger</keyword>
<evidence type="ECO:0000313" key="7">
    <source>
        <dbReference type="EMBL" id="MFD0871980.1"/>
    </source>
</evidence>
<dbReference type="EMBL" id="JBHTIU010000095">
    <property type="protein sequence ID" value="MFD0871980.1"/>
    <property type="molecule type" value="Genomic_DNA"/>
</dbReference>
<evidence type="ECO:0000256" key="1">
    <source>
        <dbReference type="ARBA" id="ARBA00022723"/>
    </source>
</evidence>
<dbReference type="PANTHER" id="PTHR33823:SF4">
    <property type="entry name" value="GENERAL STRESS PROTEIN 16O"/>
    <property type="match status" value="1"/>
</dbReference>
<evidence type="ECO:0000256" key="4">
    <source>
        <dbReference type="PROSITE-ProRule" id="PRU00510"/>
    </source>
</evidence>
<reference evidence="8" key="1">
    <citation type="journal article" date="2019" name="Int. J. Syst. Evol. Microbiol.">
        <title>The Global Catalogue of Microorganisms (GCM) 10K type strain sequencing project: providing services to taxonomists for standard genome sequencing and annotation.</title>
        <authorList>
            <consortium name="The Broad Institute Genomics Platform"/>
            <consortium name="The Broad Institute Genome Sequencing Center for Infectious Disease"/>
            <person name="Wu L."/>
            <person name="Ma J."/>
        </authorList>
    </citation>
    <scope>NUCLEOTIDE SEQUENCE [LARGE SCALE GENOMIC DNA]</scope>
    <source>
        <strain evidence="8">CCUG 57263</strain>
    </source>
</reference>
<accession>A0ABW3DET7</accession>
<sequence>MHTLTEEQKQQIQQLLKQELEELNKQVTENSHYGLGGSLGDSTGELSSYDNHPADIGTEVFERGKDVALNDKAEKYLGDVRDALDRLNSGQYGTCSVCGEPIPYDRLLAVPTTLYCKAHVPQKTISQRRPIEEEILSPPFGRTSLDELPSQNQFDGEDAWQIVESWGTSNSPAMAEDRYIDSYDEMEIEANENDGYVEDYESFIATDIYGKDVTIIRNKAYRNYMHQGEGEPLLEDEPPSDELN</sequence>